<reference evidence="1 2" key="1">
    <citation type="submission" date="2020-02" db="EMBL/GenBank/DDBJ databases">
        <title>Genome sequence of strain CCNWXJ40-4.</title>
        <authorList>
            <person name="Gao J."/>
            <person name="Sun J."/>
        </authorList>
    </citation>
    <scope>NUCLEOTIDE SEQUENCE [LARGE SCALE GENOMIC DNA]</scope>
    <source>
        <strain evidence="1 2">CCNWXJ 40-4</strain>
    </source>
</reference>
<gene>
    <name evidence="1" type="ORF">G6N73_34010</name>
</gene>
<proteinExistence type="predicted"/>
<dbReference type="Proteomes" id="UP001642900">
    <property type="component" value="Unassembled WGS sequence"/>
</dbReference>
<dbReference type="RefSeq" id="WP_165034290.1">
    <property type="nucleotide sequence ID" value="NZ_JAAKZF010000157.1"/>
</dbReference>
<accession>A0A6G4WP28</accession>
<sequence length="86" mass="10038">MDGRFSVAKPFWNLKRMACSVWLGFERCPARGALEADELVRLQPARLELRHVPGKLTGRWQLRDDDLFARARRLVTIHHDLVSDLR</sequence>
<dbReference type="AlphaFoldDB" id="A0A6G4WP28"/>
<evidence type="ECO:0000313" key="2">
    <source>
        <dbReference type="Proteomes" id="UP001642900"/>
    </source>
</evidence>
<keyword evidence="2" id="KW-1185">Reference proteome</keyword>
<organism evidence="1 2">
    <name type="scientific">Allomesorhizobium camelthorni</name>
    <dbReference type="NCBI Taxonomy" id="475069"/>
    <lineage>
        <taxon>Bacteria</taxon>
        <taxon>Pseudomonadati</taxon>
        <taxon>Pseudomonadota</taxon>
        <taxon>Alphaproteobacteria</taxon>
        <taxon>Hyphomicrobiales</taxon>
        <taxon>Phyllobacteriaceae</taxon>
        <taxon>Allomesorhizobium</taxon>
    </lineage>
</organism>
<comment type="caution">
    <text evidence="1">The sequence shown here is derived from an EMBL/GenBank/DDBJ whole genome shotgun (WGS) entry which is preliminary data.</text>
</comment>
<evidence type="ECO:0000313" key="1">
    <source>
        <dbReference type="EMBL" id="NGO55956.1"/>
    </source>
</evidence>
<protein>
    <submittedName>
        <fullName evidence="1">Uncharacterized protein</fullName>
    </submittedName>
</protein>
<dbReference type="EMBL" id="JAAKZF010000157">
    <property type="protein sequence ID" value="NGO55956.1"/>
    <property type="molecule type" value="Genomic_DNA"/>
</dbReference>
<name>A0A6G4WP28_9HYPH</name>